<evidence type="ECO:0000313" key="3">
    <source>
        <dbReference type="EMBL" id="MED4403725.1"/>
    </source>
</evidence>
<accession>A0ABU6P2Y7</accession>
<dbReference type="Proteomes" id="UP001342826">
    <property type="component" value="Unassembled WGS sequence"/>
</dbReference>
<dbReference type="SUPFAM" id="SSF47413">
    <property type="entry name" value="lambda repressor-like DNA-binding domains"/>
    <property type="match status" value="1"/>
</dbReference>
<dbReference type="InterPro" id="IPR001387">
    <property type="entry name" value="Cro/C1-type_HTH"/>
</dbReference>
<reference evidence="3 4" key="1">
    <citation type="submission" date="2023-03" db="EMBL/GenBank/DDBJ databases">
        <title>Bacillus Genome Sequencing.</title>
        <authorList>
            <person name="Dunlap C."/>
        </authorList>
    </citation>
    <scope>NUCLEOTIDE SEQUENCE [LARGE SCALE GENOMIC DNA]</scope>
    <source>
        <strain evidence="3 4">NRS-1717</strain>
    </source>
</reference>
<dbReference type="Pfam" id="PF01381">
    <property type="entry name" value="HTH_3"/>
    <property type="match status" value="1"/>
</dbReference>
<evidence type="ECO:0000259" key="2">
    <source>
        <dbReference type="PROSITE" id="PS50943"/>
    </source>
</evidence>
<feature type="domain" description="HTH cro/C1-type" evidence="2">
    <location>
        <begin position="7"/>
        <end position="61"/>
    </location>
</feature>
<protein>
    <submittedName>
        <fullName evidence="3">Helix-turn-helix transcriptional regulator</fullName>
    </submittedName>
</protein>
<evidence type="ECO:0000313" key="4">
    <source>
        <dbReference type="Proteomes" id="UP001342826"/>
    </source>
</evidence>
<dbReference type="PANTHER" id="PTHR46797:SF1">
    <property type="entry name" value="METHYLPHOSPHONATE SYNTHASE"/>
    <property type="match status" value="1"/>
</dbReference>
<dbReference type="PANTHER" id="PTHR46797">
    <property type="entry name" value="HTH-TYPE TRANSCRIPTIONAL REGULATOR"/>
    <property type="match status" value="1"/>
</dbReference>
<dbReference type="InterPro" id="IPR010982">
    <property type="entry name" value="Lambda_DNA-bd_dom_sf"/>
</dbReference>
<dbReference type="CDD" id="cd00093">
    <property type="entry name" value="HTH_XRE"/>
    <property type="match status" value="1"/>
</dbReference>
<evidence type="ECO:0000256" key="1">
    <source>
        <dbReference type="ARBA" id="ARBA00023125"/>
    </source>
</evidence>
<dbReference type="RefSeq" id="WP_328015843.1">
    <property type="nucleotide sequence ID" value="NZ_JARTFS010000018.1"/>
</dbReference>
<dbReference type="Gene3D" id="1.10.260.40">
    <property type="entry name" value="lambda repressor-like DNA-binding domains"/>
    <property type="match status" value="1"/>
</dbReference>
<keyword evidence="1" id="KW-0238">DNA-binding</keyword>
<gene>
    <name evidence="3" type="ORF">P9271_20655</name>
</gene>
<comment type="caution">
    <text evidence="3">The sequence shown here is derived from an EMBL/GenBank/DDBJ whole genome shotgun (WGS) entry which is preliminary data.</text>
</comment>
<dbReference type="PROSITE" id="PS50943">
    <property type="entry name" value="HTH_CROC1"/>
    <property type="match status" value="1"/>
</dbReference>
<name>A0ABU6P2Y7_9BACI</name>
<dbReference type="InterPro" id="IPR050807">
    <property type="entry name" value="TransReg_Diox_bact_type"/>
</dbReference>
<dbReference type="SMART" id="SM00530">
    <property type="entry name" value="HTH_XRE"/>
    <property type="match status" value="1"/>
</dbReference>
<keyword evidence="4" id="KW-1185">Reference proteome</keyword>
<proteinExistence type="predicted"/>
<dbReference type="EMBL" id="JARTFS010000018">
    <property type="protein sequence ID" value="MED4403725.1"/>
    <property type="molecule type" value="Genomic_DNA"/>
</dbReference>
<sequence length="107" mass="12565">MNIGQNIRYYRKLKGLTMDQIAAKMDVDRSYLSKIENNATPCSVEKLFILSEILDVPAYKFLVMDDLIEENNKWKSVIDYCELKNLNPEWVLELVKFTTDTAKKIRK</sequence>
<organism evidence="3 4">
    <name type="scientific">Metabacillus fastidiosus</name>
    <dbReference type="NCBI Taxonomy" id="1458"/>
    <lineage>
        <taxon>Bacteria</taxon>
        <taxon>Bacillati</taxon>
        <taxon>Bacillota</taxon>
        <taxon>Bacilli</taxon>
        <taxon>Bacillales</taxon>
        <taxon>Bacillaceae</taxon>
        <taxon>Metabacillus</taxon>
    </lineage>
</organism>